<dbReference type="RefSeq" id="XP_029240236.1">
    <property type="nucleotide sequence ID" value="XM_029379893.1"/>
</dbReference>
<organism evidence="2 3">
    <name type="scientific">Trypanosoma rangeli</name>
    <dbReference type="NCBI Taxonomy" id="5698"/>
    <lineage>
        <taxon>Eukaryota</taxon>
        <taxon>Discoba</taxon>
        <taxon>Euglenozoa</taxon>
        <taxon>Kinetoplastea</taxon>
        <taxon>Metakinetoplastina</taxon>
        <taxon>Trypanosomatida</taxon>
        <taxon>Trypanosomatidae</taxon>
        <taxon>Trypanosoma</taxon>
        <taxon>Herpetosoma</taxon>
    </lineage>
</organism>
<dbReference type="OrthoDB" id="270329at2759"/>
<feature type="chain" id="PRO_5019047068" evidence="1">
    <location>
        <begin position="27"/>
        <end position="134"/>
    </location>
</feature>
<keyword evidence="3" id="KW-1185">Reference proteome</keyword>
<sequence length="134" mass="14485">MLAFYAGARGACAAAVAALLLQRCRVEYWGSSVTGRTQPYAQGDMLPRVDNTRAAINKSTSVAASLTGNYLGIAYDSSNSFSADEYNRLEKEHYQPLRDIAHYKVEPIGAGDGLTTQELLQELVRDNAVGPELA</sequence>
<evidence type="ECO:0000313" key="2">
    <source>
        <dbReference type="EMBL" id="RNF08146.1"/>
    </source>
</evidence>
<accession>A0A422NRS3</accession>
<dbReference type="GeneID" id="40326836"/>
<evidence type="ECO:0000256" key="1">
    <source>
        <dbReference type="SAM" id="SignalP"/>
    </source>
</evidence>
<dbReference type="VEuPathDB" id="TriTrypDB:TRSC58_01504"/>
<name>A0A422NRS3_TRYRA</name>
<evidence type="ECO:0000313" key="3">
    <source>
        <dbReference type="Proteomes" id="UP000283634"/>
    </source>
</evidence>
<gene>
    <name evidence="2" type="ORF">TraAM80_02903</name>
</gene>
<keyword evidence="1" id="KW-0732">Signal</keyword>
<proteinExistence type="predicted"/>
<comment type="caution">
    <text evidence="2">The sequence shown here is derived from an EMBL/GenBank/DDBJ whole genome shotgun (WGS) entry which is preliminary data.</text>
</comment>
<feature type="signal peptide" evidence="1">
    <location>
        <begin position="1"/>
        <end position="26"/>
    </location>
</feature>
<dbReference type="AlphaFoldDB" id="A0A422NRS3"/>
<reference evidence="2 3" key="1">
    <citation type="journal article" date="2018" name="BMC Genomics">
        <title>Genomic comparison of Trypanosoma conorhini and Trypanosoma rangeli to Trypanosoma cruzi strains of high and low virulence.</title>
        <authorList>
            <person name="Bradwell K.R."/>
            <person name="Koparde V.N."/>
            <person name="Matveyev A.V."/>
            <person name="Serrano M.G."/>
            <person name="Alves J.M."/>
            <person name="Parikh H."/>
            <person name="Huang B."/>
            <person name="Lee V."/>
            <person name="Espinosa-Alvarez O."/>
            <person name="Ortiz P.A."/>
            <person name="Costa-Martins A.G."/>
            <person name="Teixeira M.M."/>
            <person name="Buck G.A."/>
        </authorList>
    </citation>
    <scope>NUCLEOTIDE SEQUENCE [LARGE SCALE GENOMIC DNA]</scope>
    <source>
        <strain evidence="2 3">AM80</strain>
    </source>
</reference>
<protein>
    <submittedName>
        <fullName evidence="2">Uncharacterized protein</fullName>
    </submittedName>
</protein>
<dbReference type="EMBL" id="MKGL01000072">
    <property type="protein sequence ID" value="RNF08146.1"/>
    <property type="molecule type" value="Genomic_DNA"/>
</dbReference>
<dbReference type="Proteomes" id="UP000283634">
    <property type="component" value="Unassembled WGS sequence"/>
</dbReference>